<dbReference type="GO" id="GO:0008608">
    <property type="term" value="P:attachment of spindle microtubules to kinetochore"/>
    <property type="evidence" value="ECO:0007669"/>
    <property type="project" value="TreeGrafter"/>
</dbReference>
<evidence type="ECO:0000256" key="11">
    <source>
        <dbReference type="ARBA" id="ARBA00022829"/>
    </source>
</evidence>
<evidence type="ECO:0000256" key="12">
    <source>
        <dbReference type="ARBA" id="ARBA00022838"/>
    </source>
</evidence>
<feature type="compositionally biased region" description="Low complexity" evidence="18">
    <location>
        <begin position="284"/>
        <end position="307"/>
    </location>
</feature>
<keyword evidence="10" id="KW-0498">Mitosis</keyword>
<evidence type="ECO:0000256" key="1">
    <source>
        <dbReference type="ARBA" id="ARBA00004123"/>
    </source>
</evidence>
<dbReference type="KEGG" id="trg:TRUGW13939_03550"/>
<evidence type="ECO:0000256" key="15">
    <source>
        <dbReference type="ARBA" id="ARBA00023306"/>
    </source>
</evidence>
<dbReference type="PANTHER" id="PTHR28036:SF1">
    <property type="entry name" value="DASH COMPLEX SUBUNIT DAD2"/>
    <property type="match status" value="1"/>
</dbReference>
<keyword evidence="6" id="KW-0158">Chromosome</keyword>
<keyword evidence="9" id="KW-0493">Microtubule</keyword>
<keyword evidence="13" id="KW-0206">Cytoskeleton</keyword>
<dbReference type="GO" id="GO:0005874">
    <property type="term" value="C:microtubule"/>
    <property type="evidence" value="ECO:0007669"/>
    <property type="project" value="UniProtKB-KW"/>
</dbReference>
<dbReference type="Pfam" id="PF12855">
    <property type="entry name" value="Ecl1"/>
    <property type="match status" value="1"/>
</dbReference>
<sequence>MPPLRQHDVYSASSQQAMILASRIEAKRAELENLSQLRDLSNALAMKMEALETQLSTLKDGTEAIACVLSNWQNVLQAINMVSSKASSVFFSLFATSLGHCAYNAVIIASQSLNSFSLSLSLSPELNTPSPLVPTYDPEATPFTALYNSQQAGCHIHNLVPSLIISVQTLHSTSFSKKKEKAANMATGWTLDFCLVCDQQTPGNEAYCCQGCRLADLDQDTSASSPKHTTDSQHKSVYRRQSPSVPVDQVTLAPSLQGATGRRQATSKNPSRPRYESSAYKPTSGSSQSSSLDSSSSLLTSSSSSSSNQIKHELHDYTGYFDPVRDWKRRQMSS</sequence>
<keyword evidence="7" id="KW-0963">Cytoplasm</keyword>
<keyword evidence="8" id="KW-0132">Cell division</keyword>
<evidence type="ECO:0000256" key="6">
    <source>
        <dbReference type="ARBA" id="ARBA00022454"/>
    </source>
</evidence>
<evidence type="ECO:0000256" key="5">
    <source>
        <dbReference type="ARBA" id="ARBA00020260"/>
    </source>
</evidence>
<keyword evidence="15" id="KW-0131">Cell cycle</keyword>
<evidence type="ECO:0000256" key="9">
    <source>
        <dbReference type="ARBA" id="ARBA00022701"/>
    </source>
</evidence>
<evidence type="ECO:0000256" key="2">
    <source>
        <dbReference type="ARBA" id="ARBA00004186"/>
    </source>
</evidence>
<evidence type="ECO:0000256" key="17">
    <source>
        <dbReference type="ARBA" id="ARBA00030568"/>
    </source>
</evidence>
<dbReference type="GO" id="GO:0051301">
    <property type="term" value="P:cell division"/>
    <property type="evidence" value="ECO:0007669"/>
    <property type="project" value="UniProtKB-KW"/>
</dbReference>
<dbReference type="GO" id="GO:1990023">
    <property type="term" value="C:mitotic spindle midzone"/>
    <property type="evidence" value="ECO:0007669"/>
    <property type="project" value="TreeGrafter"/>
</dbReference>
<evidence type="ECO:0000256" key="3">
    <source>
        <dbReference type="ARBA" id="ARBA00004629"/>
    </source>
</evidence>
<evidence type="ECO:0000313" key="19">
    <source>
        <dbReference type="EMBL" id="QKX56445.1"/>
    </source>
</evidence>
<evidence type="ECO:0000256" key="16">
    <source>
        <dbReference type="ARBA" id="ARBA00023328"/>
    </source>
</evidence>
<dbReference type="PANTHER" id="PTHR28036">
    <property type="entry name" value="DASH COMPLEX SUBUNIT DAD2"/>
    <property type="match status" value="1"/>
</dbReference>
<protein>
    <recommendedName>
        <fullName evidence="5">DASH complex subunit DAD2</fullName>
    </recommendedName>
    <alternativeName>
        <fullName evidence="17">Outer kinetochore protein DAD2</fullName>
    </alternativeName>
</protein>
<comment type="similarity">
    <text evidence="4">Belongs to the DASH complex DAD2 family.</text>
</comment>
<proteinExistence type="inferred from homology"/>
<dbReference type="Proteomes" id="UP000509510">
    <property type="component" value="Chromosome II"/>
</dbReference>
<dbReference type="GO" id="GO:0042729">
    <property type="term" value="C:DASH complex"/>
    <property type="evidence" value="ECO:0007669"/>
    <property type="project" value="InterPro"/>
</dbReference>
<feature type="compositionally biased region" description="Polar residues" evidence="18">
    <location>
        <begin position="252"/>
        <end position="270"/>
    </location>
</feature>
<evidence type="ECO:0000256" key="8">
    <source>
        <dbReference type="ARBA" id="ARBA00022618"/>
    </source>
</evidence>
<dbReference type="Pfam" id="PF08654">
    <property type="entry name" value="DASH_Dad2"/>
    <property type="match status" value="1"/>
</dbReference>
<keyword evidence="20" id="KW-1185">Reference proteome</keyword>
<evidence type="ECO:0000256" key="14">
    <source>
        <dbReference type="ARBA" id="ARBA00023242"/>
    </source>
</evidence>
<evidence type="ECO:0000313" key="20">
    <source>
        <dbReference type="Proteomes" id="UP000509510"/>
    </source>
</evidence>
<dbReference type="GO" id="GO:0044732">
    <property type="term" value="C:mitotic spindle pole body"/>
    <property type="evidence" value="ECO:0007669"/>
    <property type="project" value="TreeGrafter"/>
</dbReference>
<dbReference type="OrthoDB" id="3230169at2759"/>
<name>A0A7H8QSK2_TALRU</name>
<dbReference type="RefSeq" id="XP_035342623.1">
    <property type="nucleotide sequence ID" value="XM_035486730.1"/>
</dbReference>
<evidence type="ECO:0000256" key="18">
    <source>
        <dbReference type="SAM" id="MobiDB-lite"/>
    </source>
</evidence>
<dbReference type="GeneID" id="55991053"/>
<keyword evidence="14" id="KW-0539">Nucleus</keyword>
<keyword evidence="11" id="KW-0159">Chromosome partition</keyword>
<dbReference type="InterPro" id="IPR013963">
    <property type="entry name" value="DASH_Dad2"/>
</dbReference>
<keyword evidence="16" id="KW-0137">Centromere</keyword>
<dbReference type="EMBL" id="CP055899">
    <property type="protein sequence ID" value="QKX56445.1"/>
    <property type="molecule type" value="Genomic_DNA"/>
</dbReference>
<reference evidence="20" key="1">
    <citation type="submission" date="2020-06" db="EMBL/GenBank/DDBJ databases">
        <title>A chromosome-scale genome assembly of Talaromyces rugulosus W13939.</title>
        <authorList>
            <person name="Wang B."/>
            <person name="Guo L."/>
            <person name="Ye K."/>
            <person name="Wang L."/>
        </authorList>
    </citation>
    <scope>NUCLEOTIDE SEQUENCE [LARGE SCALE GENOMIC DNA]</scope>
    <source>
        <strain evidence="20">W13939</strain>
    </source>
</reference>
<evidence type="ECO:0000256" key="7">
    <source>
        <dbReference type="ARBA" id="ARBA00022490"/>
    </source>
</evidence>
<dbReference type="GO" id="GO:0000278">
    <property type="term" value="P:mitotic cell cycle"/>
    <property type="evidence" value="ECO:0007669"/>
    <property type="project" value="InterPro"/>
</dbReference>
<evidence type="ECO:0000256" key="4">
    <source>
        <dbReference type="ARBA" id="ARBA00005501"/>
    </source>
</evidence>
<dbReference type="AlphaFoldDB" id="A0A7H8QSK2"/>
<gene>
    <name evidence="19" type="ORF">TRUGW13939_03550</name>
</gene>
<keyword evidence="12" id="KW-0995">Kinetochore</keyword>
<organism evidence="19 20">
    <name type="scientific">Talaromyces rugulosus</name>
    <name type="common">Penicillium rugulosum</name>
    <dbReference type="NCBI Taxonomy" id="121627"/>
    <lineage>
        <taxon>Eukaryota</taxon>
        <taxon>Fungi</taxon>
        <taxon>Dikarya</taxon>
        <taxon>Ascomycota</taxon>
        <taxon>Pezizomycotina</taxon>
        <taxon>Eurotiomycetes</taxon>
        <taxon>Eurotiomycetidae</taxon>
        <taxon>Eurotiales</taxon>
        <taxon>Trichocomaceae</taxon>
        <taxon>Talaromyces</taxon>
        <taxon>Talaromyces sect. Islandici</taxon>
    </lineage>
</organism>
<dbReference type="InterPro" id="IPR024368">
    <property type="entry name" value="Ecl1/2/3"/>
</dbReference>
<evidence type="ECO:0000256" key="13">
    <source>
        <dbReference type="ARBA" id="ARBA00023212"/>
    </source>
</evidence>
<evidence type="ECO:0000256" key="10">
    <source>
        <dbReference type="ARBA" id="ARBA00022776"/>
    </source>
</evidence>
<feature type="region of interest" description="Disordered" evidence="18">
    <location>
        <begin position="220"/>
        <end position="334"/>
    </location>
</feature>
<accession>A0A7H8QSK2</accession>
<comment type="subcellular location">
    <subcellularLocation>
        <location evidence="3">Chromosome</location>
        <location evidence="3">Centromere</location>
        <location evidence="3">Kinetochore</location>
    </subcellularLocation>
    <subcellularLocation>
        <location evidence="2">Cytoplasm</location>
        <location evidence="2">Cytoskeleton</location>
        <location evidence="2">Spindle</location>
    </subcellularLocation>
    <subcellularLocation>
        <location evidence="1">Nucleus</location>
    </subcellularLocation>
</comment>